<keyword evidence="2" id="KW-1185">Reference proteome</keyword>
<comment type="caution">
    <text evidence="1">The sequence shown here is derived from an EMBL/GenBank/DDBJ whole genome shotgun (WGS) entry which is preliminary data.</text>
</comment>
<protein>
    <submittedName>
        <fullName evidence="1">Uncharacterized protein</fullName>
    </submittedName>
</protein>
<sequence length="42" mass="4538">MFILGGDGIHVHVLSIGYNYINTSTMHCMRKITVGSPEGNSS</sequence>
<organism evidence="1 2">
    <name type="scientific">Rubroshorea leprosula</name>
    <dbReference type="NCBI Taxonomy" id="152421"/>
    <lineage>
        <taxon>Eukaryota</taxon>
        <taxon>Viridiplantae</taxon>
        <taxon>Streptophyta</taxon>
        <taxon>Embryophyta</taxon>
        <taxon>Tracheophyta</taxon>
        <taxon>Spermatophyta</taxon>
        <taxon>Magnoliopsida</taxon>
        <taxon>eudicotyledons</taxon>
        <taxon>Gunneridae</taxon>
        <taxon>Pentapetalae</taxon>
        <taxon>rosids</taxon>
        <taxon>malvids</taxon>
        <taxon>Malvales</taxon>
        <taxon>Dipterocarpaceae</taxon>
        <taxon>Rubroshorea</taxon>
    </lineage>
</organism>
<reference evidence="1 2" key="1">
    <citation type="journal article" date="2021" name="Commun. Biol.">
        <title>The genome of Shorea leprosula (Dipterocarpaceae) highlights the ecological relevance of drought in aseasonal tropical rainforests.</title>
        <authorList>
            <person name="Ng K.K.S."/>
            <person name="Kobayashi M.J."/>
            <person name="Fawcett J.A."/>
            <person name="Hatakeyama M."/>
            <person name="Paape T."/>
            <person name="Ng C.H."/>
            <person name="Ang C.C."/>
            <person name="Tnah L.H."/>
            <person name="Lee C.T."/>
            <person name="Nishiyama T."/>
            <person name="Sese J."/>
            <person name="O'Brien M.J."/>
            <person name="Copetti D."/>
            <person name="Mohd Noor M.I."/>
            <person name="Ong R.C."/>
            <person name="Putra M."/>
            <person name="Sireger I.Z."/>
            <person name="Indrioko S."/>
            <person name="Kosugi Y."/>
            <person name="Izuno A."/>
            <person name="Isagi Y."/>
            <person name="Lee S.L."/>
            <person name="Shimizu K.K."/>
        </authorList>
    </citation>
    <scope>NUCLEOTIDE SEQUENCE [LARGE SCALE GENOMIC DNA]</scope>
    <source>
        <strain evidence="1">214</strain>
    </source>
</reference>
<dbReference type="EMBL" id="BPVZ01000082">
    <property type="protein sequence ID" value="GKV29082.1"/>
    <property type="molecule type" value="Genomic_DNA"/>
</dbReference>
<name>A0AAV5KWN3_9ROSI</name>
<accession>A0AAV5KWN3</accession>
<evidence type="ECO:0000313" key="2">
    <source>
        <dbReference type="Proteomes" id="UP001054252"/>
    </source>
</evidence>
<proteinExistence type="predicted"/>
<dbReference type="Proteomes" id="UP001054252">
    <property type="component" value="Unassembled WGS sequence"/>
</dbReference>
<dbReference type="AlphaFoldDB" id="A0AAV5KWN3"/>
<evidence type="ECO:0000313" key="1">
    <source>
        <dbReference type="EMBL" id="GKV29082.1"/>
    </source>
</evidence>
<gene>
    <name evidence="1" type="ORF">SLEP1_g38051</name>
</gene>